<dbReference type="GO" id="GO:0008736">
    <property type="term" value="F:L-fucose isomerase activity"/>
    <property type="evidence" value="ECO:0007669"/>
    <property type="project" value="InterPro"/>
</dbReference>
<keyword evidence="1 3" id="KW-0413">Isomerase</keyword>
<dbReference type="GO" id="GO:0019571">
    <property type="term" value="P:D-arabinose catabolic process"/>
    <property type="evidence" value="ECO:0007669"/>
    <property type="project" value="TreeGrafter"/>
</dbReference>
<dbReference type="Proteomes" id="UP000295662">
    <property type="component" value="Unassembled WGS sequence"/>
</dbReference>
<sequence>MPTHRTIQLVASGDLRLSANQTCWPAQKAMEDALAKALKAEGYEVKRAHPYDAKKKHGFIASQREGIEVFRTIDPDAPLIVAEAVWQYSHHVLAGLTTHRGPILTVANWSGQWPGLVGLLNLNASLTKAGVSYSTLWSETFTDPFFKNGLREWLDTGSVTHDQSHVRDLSLLKIPGDDDTLGRDFGRRFRNNKAIFGVFDEGCMGMYNAIVPDNLFHSTGCFKERLSQSTLYAAMQTVSDDDAAAVYAWLKKKGLQMQLGQDEATELTEPQILLQCKMYIAAVRIADEFGCDAIGIQYQQGLKDLTPASDLVEGMLNNADRPPVHSADGKRILFEGEALPHFNEVDECAGLDGLVTYRLWRELGFAPENTLHDLRWGQKYNKDYVWVLLISGAAPPAHFIGGWKGASTERQPSMYFRLGGGTMKGISKPGHIVWSRVFVMDGALHCDIGVAEVVKLPAEETDRRWQETTPQWPIMHAVLKGVSRDQMMARHKSNHIQVVYTPNEKQAHRAARIKAAAMSELGIHVSLCGDVKLG</sequence>
<evidence type="ECO:0000313" key="3">
    <source>
        <dbReference type="EMBL" id="TDU81811.1"/>
    </source>
</evidence>
<evidence type="ECO:0000256" key="2">
    <source>
        <dbReference type="ARBA" id="ARBA00023277"/>
    </source>
</evidence>
<dbReference type="GO" id="GO:0008790">
    <property type="term" value="F:arabinose isomerase activity"/>
    <property type="evidence" value="ECO:0007669"/>
    <property type="project" value="TreeGrafter"/>
</dbReference>
<evidence type="ECO:0000313" key="4">
    <source>
        <dbReference type="Proteomes" id="UP000295662"/>
    </source>
</evidence>
<dbReference type="InterPro" id="IPR005763">
    <property type="entry name" value="Fucose_isomerase"/>
</dbReference>
<name>A0A4R7SRS7_9BACT</name>
<comment type="caution">
    <text evidence="3">The sequence shown here is derived from an EMBL/GenBank/DDBJ whole genome shotgun (WGS) entry which is preliminary data.</text>
</comment>
<dbReference type="AlphaFoldDB" id="A0A4R7SRS7"/>
<dbReference type="GO" id="GO:0005737">
    <property type="term" value="C:cytoplasm"/>
    <property type="evidence" value="ECO:0007669"/>
    <property type="project" value="InterPro"/>
</dbReference>
<gene>
    <name evidence="3" type="ORF">EI77_01121</name>
</gene>
<dbReference type="InterPro" id="IPR009015">
    <property type="entry name" value="Fucose_isomerase_N/cen_sf"/>
</dbReference>
<dbReference type="PANTHER" id="PTHR37840">
    <property type="entry name" value="L-FUCOSE ISOMERASE"/>
    <property type="match status" value="1"/>
</dbReference>
<keyword evidence="2" id="KW-0119">Carbohydrate metabolism</keyword>
<dbReference type="OrthoDB" id="102178at2"/>
<dbReference type="GO" id="GO:0042355">
    <property type="term" value="P:L-fucose catabolic process"/>
    <property type="evidence" value="ECO:0007669"/>
    <property type="project" value="TreeGrafter"/>
</dbReference>
<reference evidence="3 4" key="1">
    <citation type="submission" date="2019-03" db="EMBL/GenBank/DDBJ databases">
        <title>Genomic Encyclopedia of Archaeal and Bacterial Type Strains, Phase II (KMG-II): from individual species to whole genera.</title>
        <authorList>
            <person name="Goeker M."/>
        </authorList>
    </citation>
    <scope>NUCLEOTIDE SEQUENCE [LARGE SCALE GENOMIC DNA]</scope>
    <source>
        <strain evidence="3 4">ATCC 25309</strain>
    </source>
</reference>
<organism evidence="3 4">
    <name type="scientific">Prosthecobacter fusiformis</name>
    <dbReference type="NCBI Taxonomy" id="48464"/>
    <lineage>
        <taxon>Bacteria</taxon>
        <taxon>Pseudomonadati</taxon>
        <taxon>Verrucomicrobiota</taxon>
        <taxon>Verrucomicrobiia</taxon>
        <taxon>Verrucomicrobiales</taxon>
        <taxon>Verrucomicrobiaceae</taxon>
        <taxon>Prosthecobacter</taxon>
    </lineage>
</organism>
<proteinExistence type="predicted"/>
<keyword evidence="4" id="KW-1185">Reference proteome</keyword>
<protein>
    <submittedName>
        <fullName evidence="3">L-fucose isomerase-like protein</fullName>
    </submittedName>
</protein>
<dbReference type="EMBL" id="SOCA01000001">
    <property type="protein sequence ID" value="TDU81811.1"/>
    <property type="molecule type" value="Genomic_DNA"/>
</dbReference>
<accession>A0A4R7SRS7</accession>
<dbReference type="PANTHER" id="PTHR37840:SF1">
    <property type="entry name" value="L-FUCOSE ISOMERASE"/>
    <property type="match status" value="1"/>
</dbReference>
<dbReference type="GO" id="GO:0030145">
    <property type="term" value="F:manganese ion binding"/>
    <property type="evidence" value="ECO:0007669"/>
    <property type="project" value="InterPro"/>
</dbReference>
<evidence type="ECO:0000256" key="1">
    <source>
        <dbReference type="ARBA" id="ARBA00023235"/>
    </source>
</evidence>
<dbReference type="SUPFAM" id="SSF53743">
    <property type="entry name" value="FucI/AraA N-terminal and middle domains"/>
    <property type="match status" value="1"/>
</dbReference>
<dbReference type="RefSeq" id="WP_133793726.1">
    <property type="nucleotide sequence ID" value="NZ_SOCA01000001.1"/>
</dbReference>